<dbReference type="Proteomes" id="UP001484239">
    <property type="component" value="Unassembled WGS sequence"/>
</dbReference>
<keyword evidence="3" id="KW-1185">Reference proteome</keyword>
<name>A0ABU9EDU5_9BACT</name>
<reference evidence="2 3" key="1">
    <citation type="submission" date="2024-02" db="EMBL/GenBank/DDBJ databases">
        <title>A novel Gemmatimonadota bacterium.</title>
        <authorList>
            <person name="Du Z.-J."/>
            <person name="Ye Y.-Q."/>
        </authorList>
    </citation>
    <scope>NUCLEOTIDE SEQUENCE [LARGE SCALE GENOMIC DNA]</scope>
    <source>
        <strain evidence="2 3">DH-20</strain>
    </source>
</reference>
<dbReference type="RefSeq" id="WP_405287939.1">
    <property type="nucleotide sequence ID" value="NZ_JBBHLJ010000004.1"/>
</dbReference>
<feature type="region of interest" description="Disordered" evidence="1">
    <location>
        <begin position="107"/>
        <end position="127"/>
    </location>
</feature>
<sequence length="248" mass="26896">MIGAPLDPIHHCPTCGGPVDPLQATGPDGGCPRLHCRLRARERTEREIAERTARRTATALRGLRERQLDPPDDEWALVPHNDATEVALDASLAADFRRHLARVIAEAGRGPHTGGPPAADASIDHSGGARESERIALARACATCRGRCCRRGGAHAFLDASSIARVRGRQPEWTDEELTAAYLEHLRPTHLEGGCLFQGPAGCRLPQSLRSDTCNRWWCPDLETARARWAEGEGSPSTTTFIAVPVDD</sequence>
<comment type="caution">
    <text evidence="2">The sequence shown here is derived from an EMBL/GenBank/DDBJ whole genome shotgun (WGS) entry which is preliminary data.</text>
</comment>
<dbReference type="EMBL" id="JBBHLI010000006">
    <property type="protein sequence ID" value="MEK9501680.1"/>
    <property type="molecule type" value="Genomic_DNA"/>
</dbReference>
<evidence type="ECO:0000313" key="3">
    <source>
        <dbReference type="Proteomes" id="UP001484239"/>
    </source>
</evidence>
<accession>A0ABU9EDU5</accession>
<organism evidence="2 3">
    <name type="scientific">Gaopeijia maritima</name>
    <dbReference type="NCBI Taxonomy" id="3119007"/>
    <lineage>
        <taxon>Bacteria</taxon>
        <taxon>Pseudomonadati</taxon>
        <taxon>Gemmatimonadota</taxon>
        <taxon>Longimicrobiia</taxon>
        <taxon>Gaopeijiales</taxon>
        <taxon>Gaopeijiaceae</taxon>
        <taxon>Gaopeijia</taxon>
    </lineage>
</organism>
<proteinExistence type="predicted"/>
<evidence type="ECO:0000313" key="2">
    <source>
        <dbReference type="EMBL" id="MEK9501680.1"/>
    </source>
</evidence>
<evidence type="ECO:0000256" key="1">
    <source>
        <dbReference type="SAM" id="MobiDB-lite"/>
    </source>
</evidence>
<gene>
    <name evidence="2" type="ORF">WI372_11875</name>
</gene>
<protein>
    <submittedName>
        <fullName evidence="2">Uncharacterized protein</fullName>
    </submittedName>
</protein>